<feature type="transmembrane region" description="Helical" evidence="12">
    <location>
        <begin position="144"/>
        <end position="161"/>
    </location>
</feature>
<comment type="subcellular location">
    <subcellularLocation>
        <location evidence="1">Membrane</location>
        <topology evidence="1">Multi-pass membrane protein</topology>
    </subcellularLocation>
</comment>
<evidence type="ECO:0000256" key="8">
    <source>
        <dbReference type="ARBA" id="ARBA00023133"/>
    </source>
</evidence>
<evidence type="ECO:0000256" key="7">
    <source>
        <dbReference type="ARBA" id="ARBA00023004"/>
    </source>
</evidence>
<gene>
    <name evidence="13" type="ORF">SAMN05660206_107174</name>
</gene>
<evidence type="ECO:0000256" key="10">
    <source>
        <dbReference type="ARBA" id="ARBA00023157"/>
    </source>
</evidence>
<dbReference type="GO" id="GO:0016491">
    <property type="term" value="F:oxidoreductase activity"/>
    <property type="evidence" value="ECO:0007669"/>
    <property type="project" value="UniProtKB-KW"/>
</dbReference>
<dbReference type="InterPro" id="IPR050450">
    <property type="entry name" value="COX15/CtaA_HemeA_synthase"/>
</dbReference>
<keyword evidence="3 12" id="KW-0812">Transmembrane</keyword>
<name>A0A1I6U090_9SPHI</name>
<keyword evidence="2" id="KW-1003">Cell membrane</keyword>
<feature type="transmembrane region" description="Helical" evidence="12">
    <location>
        <begin position="318"/>
        <end position="338"/>
    </location>
</feature>
<dbReference type="GO" id="GO:0016020">
    <property type="term" value="C:membrane"/>
    <property type="evidence" value="ECO:0007669"/>
    <property type="project" value="UniProtKB-SubCell"/>
</dbReference>
<keyword evidence="10" id="KW-1015">Disulfide bond</keyword>
<keyword evidence="4" id="KW-0479">Metal-binding</keyword>
<dbReference type="GO" id="GO:0006784">
    <property type="term" value="P:heme A biosynthetic process"/>
    <property type="evidence" value="ECO:0007669"/>
    <property type="project" value="InterPro"/>
</dbReference>
<dbReference type="EMBL" id="FOZZ01000007">
    <property type="protein sequence ID" value="SFS94852.1"/>
    <property type="molecule type" value="Genomic_DNA"/>
</dbReference>
<dbReference type="InterPro" id="IPR003780">
    <property type="entry name" value="COX15/CtaA_fam"/>
</dbReference>
<keyword evidence="8" id="KW-0350">Heme biosynthesis</keyword>
<dbReference type="OrthoDB" id="1447144at2"/>
<evidence type="ECO:0000256" key="2">
    <source>
        <dbReference type="ARBA" id="ARBA00022475"/>
    </source>
</evidence>
<dbReference type="PANTHER" id="PTHR35457:SF1">
    <property type="entry name" value="HEME A SYNTHASE"/>
    <property type="match status" value="1"/>
</dbReference>
<evidence type="ECO:0000256" key="3">
    <source>
        <dbReference type="ARBA" id="ARBA00022692"/>
    </source>
</evidence>
<reference evidence="13 14" key="1">
    <citation type="submission" date="2016-10" db="EMBL/GenBank/DDBJ databases">
        <authorList>
            <person name="de Groot N.N."/>
        </authorList>
    </citation>
    <scope>NUCLEOTIDE SEQUENCE [LARGE SCALE GENOMIC DNA]</scope>
    <source>
        <strain evidence="13 14">DSM 22789</strain>
    </source>
</reference>
<evidence type="ECO:0000256" key="1">
    <source>
        <dbReference type="ARBA" id="ARBA00004141"/>
    </source>
</evidence>
<feature type="transmembrane region" description="Helical" evidence="12">
    <location>
        <begin position="215"/>
        <end position="232"/>
    </location>
</feature>
<dbReference type="Proteomes" id="UP000198785">
    <property type="component" value="Unassembled WGS sequence"/>
</dbReference>
<evidence type="ECO:0000313" key="14">
    <source>
        <dbReference type="Proteomes" id="UP000198785"/>
    </source>
</evidence>
<evidence type="ECO:0000313" key="13">
    <source>
        <dbReference type="EMBL" id="SFS94852.1"/>
    </source>
</evidence>
<keyword evidence="14" id="KW-1185">Reference proteome</keyword>
<evidence type="ECO:0000256" key="4">
    <source>
        <dbReference type="ARBA" id="ARBA00022723"/>
    </source>
</evidence>
<dbReference type="PANTHER" id="PTHR35457">
    <property type="entry name" value="HEME A SYNTHASE"/>
    <property type="match status" value="1"/>
</dbReference>
<keyword evidence="7" id="KW-0408">Iron</keyword>
<keyword evidence="9 12" id="KW-0472">Membrane</keyword>
<keyword evidence="6" id="KW-0560">Oxidoreductase</keyword>
<evidence type="ECO:0000256" key="12">
    <source>
        <dbReference type="SAM" id="Phobius"/>
    </source>
</evidence>
<dbReference type="GO" id="GO:0046872">
    <property type="term" value="F:metal ion binding"/>
    <property type="evidence" value="ECO:0007669"/>
    <property type="project" value="UniProtKB-KW"/>
</dbReference>
<feature type="transmembrane region" description="Helical" evidence="12">
    <location>
        <begin position="114"/>
        <end position="137"/>
    </location>
</feature>
<dbReference type="STRING" id="683125.SAMN05660206_107174"/>
<proteinExistence type="predicted"/>
<accession>A0A1I6U090</accession>
<feature type="transmembrane region" description="Helical" evidence="12">
    <location>
        <begin position="260"/>
        <end position="280"/>
    </location>
</feature>
<dbReference type="Pfam" id="PF02628">
    <property type="entry name" value="COX15-CtaA"/>
    <property type="match status" value="1"/>
</dbReference>
<feature type="transmembrane region" description="Helical" evidence="12">
    <location>
        <begin position="292"/>
        <end position="312"/>
    </location>
</feature>
<evidence type="ECO:0000256" key="11">
    <source>
        <dbReference type="ARBA" id="ARBA00023444"/>
    </source>
</evidence>
<feature type="transmembrane region" description="Helical" evidence="12">
    <location>
        <begin position="12"/>
        <end position="30"/>
    </location>
</feature>
<evidence type="ECO:0000256" key="5">
    <source>
        <dbReference type="ARBA" id="ARBA00022989"/>
    </source>
</evidence>
<keyword evidence="5 12" id="KW-1133">Transmembrane helix</keyword>
<feature type="transmembrane region" description="Helical" evidence="12">
    <location>
        <begin position="173"/>
        <end position="194"/>
    </location>
</feature>
<protein>
    <submittedName>
        <fullName evidence="13">Cytochrome c oxidase assembly protein subunit 15</fullName>
    </submittedName>
</protein>
<comment type="pathway">
    <text evidence="11">Porphyrin-containing compound metabolism.</text>
</comment>
<dbReference type="AlphaFoldDB" id="A0A1I6U090"/>
<organism evidence="13 14">
    <name type="scientific">Sphingobacterium wenxiniae</name>
    <dbReference type="NCBI Taxonomy" id="683125"/>
    <lineage>
        <taxon>Bacteria</taxon>
        <taxon>Pseudomonadati</taxon>
        <taxon>Bacteroidota</taxon>
        <taxon>Sphingobacteriia</taxon>
        <taxon>Sphingobacteriales</taxon>
        <taxon>Sphingobacteriaceae</taxon>
        <taxon>Sphingobacterium</taxon>
    </lineage>
</organism>
<sequence length="347" mass="39326">MYPRAEKRFIKSNRLTIIVLFLVITAGGIVRSTGSGMGCPDWPKCFNRIIPPTDISQLPEGYEEHYIEGRAKKNQRFAKMVEAFGYSEMADKIRHDESILQHEEFNAAKTWTEYINRLVGVLTGFCLLFSAFFSLTYIKSKPSIFGWSVLNVFVVVIQAWLGSIVVSTNLMPWIITVHMLLALIIVAISIYTFYLATTLRNKAILINHQFRVLKALALVSLLLMTVQVVYGTEVREMIDHLGDEGVARQEWVDRLGGAYLIHRILAYITLGLTVLLFFLIKNRFSSLTLQSKYAWIALGLVGVQMLSGIILARFDVPAFAQTTHLVVASLLFGAQYYLMLLMTKLKR</sequence>
<evidence type="ECO:0000256" key="9">
    <source>
        <dbReference type="ARBA" id="ARBA00023136"/>
    </source>
</evidence>
<dbReference type="RefSeq" id="WP_093366051.1">
    <property type="nucleotide sequence ID" value="NZ_FOZZ01000007.1"/>
</dbReference>
<evidence type="ECO:0000256" key="6">
    <source>
        <dbReference type="ARBA" id="ARBA00023002"/>
    </source>
</evidence>